<dbReference type="Gene3D" id="3.90.1200.10">
    <property type="match status" value="1"/>
</dbReference>
<dbReference type="SUPFAM" id="SSF56112">
    <property type="entry name" value="Protein kinase-like (PK-like)"/>
    <property type="match status" value="1"/>
</dbReference>
<evidence type="ECO:0000259" key="1">
    <source>
        <dbReference type="SMART" id="SM00587"/>
    </source>
</evidence>
<proteinExistence type="predicted"/>
<evidence type="ECO:0000313" key="2">
    <source>
        <dbReference type="EMBL" id="JAG30236.1"/>
    </source>
</evidence>
<dbReference type="GO" id="GO:0003746">
    <property type="term" value="F:translation elongation factor activity"/>
    <property type="evidence" value="ECO:0007669"/>
    <property type="project" value="UniProtKB-KW"/>
</dbReference>
<dbReference type="InterPro" id="IPR015897">
    <property type="entry name" value="CHK_kinase-like"/>
</dbReference>
<keyword evidence="2" id="KW-0648">Protein biosynthesis</keyword>
<dbReference type="InterPro" id="IPR011009">
    <property type="entry name" value="Kinase-like_dom_sf"/>
</dbReference>
<dbReference type="SMART" id="SM00587">
    <property type="entry name" value="CHK"/>
    <property type="match status" value="1"/>
</dbReference>
<name>A0A0A9YF05_LYGHE</name>
<feature type="non-terminal residue" evidence="2">
    <location>
        <position position="1"/>
    </location>
</feature>
<gene>
    <name evidence="2" type="primary">tefm_1</name>
    <name evidence="2" type="ORF">CM83_76992</name>
</gene>
<dbReference type="PANTHER" id="PTHR11012:SF56">
    <property type="entry name" value="CHK KINASE-LIKE DOMAIN-CONTAINING PROTEIN-RELATED"/>
    <property type="match status" value="1"/>
</dbReference>
<protein>
    <submittedName>
        <fullName evidence="2">Transcription elongation factor, mitochondrial</fullName>
    </submittedName>
</protein>
<sequence length="425" mass="48341">PLRPSTSTAYPILMGSQAEENMELNGGWLEGLLKRQTFEESPTHVIEFKVADGVGKWENYLSKIKRITAKVALGSGRTRTISLIVKDQHETQYLKNMSKNNGYFFREIMMYRDVIPKMDDLLDEIGDDEGPLWAKCLGFRLYDQLVFEDLSASGHVVADRKELMDLKTSIFVVRNIARFHALSKVLLQRGEIPLDVFSESVWCKGDGLSIAIHKYTANLVKAMGTWGHEWKEAKERLEASPLDVIDKFKKAMKPEPTGFSVLTHGDCWTNNFLIRFSKESNEPQAMRFVDLQICSVSPFSYDLHYFLVTSVKPEVQQENEELLVACYCESLKSNLLKFGYEGPIPTIAELQKTMADTAIFRLVASLIITPIVTGVHDNLPDLEEIIAEQAEAMARGEPSPETWNVHDYKNEIHQNPSPKRNQIRH</sequence>
<accession>A0A0A9YF05</accession>
<keyword evidence="2" id="KW-0251">Elongation factor</keyword>
<reference evidence="2" key="2">
    <citation type="submission" date="2014-07" db="EMBL/GenBank/DDBJ databases">
        <authorList>
            <person name="Hull J."/>
        </authorList>
    </citation>
    <scope>NUCLEOTIDE SEQUENCE</scope>
</reference>
<organism evidence="2">
    <name type="scientific">Lygus hesperus</name>
    <name type="common">Western plant bug</name>
    <dbReference type="NCBI Taxonomy" id="30085"/>
    <lineage>
        <taxon>Eukaryota</taxon>
        <taxon>Metazoa</taxon>
        <taxon>Ecdysozoa</taxon>
        <taxon>Arthropoda</taxon>
        <taxon>Hexapoda</taxon>
        <taxon>Insecta</taxon>
        <taxon>Pterygota</taxon>
        <taxon>Neoptera</taxon>
        <taxon>Paraneoptera</taxon>
        <taxon>Hemiptera</taxon>
        <taxon>Heteroptera</taxon>
        <taxon>Panheteroptera</taxon>
        <taxon>Cimicomorpha</taxon>
        <taxon>Miridae</taxon>
        <taxon>Mirini</taxon>
        <taxon>Lygus</taxon>
    </lineage>
</organism>
<reference evidence="2" key="1">
    <citation type="journal article" date="2014" name="PLoS ONE">
        <title>Transcriptome-Based Identification of ABC Transporters in the Western Tarnished Plant Bug Lygus hesperus.</title>
        <authorList>
            <person name="Hull J.J."/>
            <person name="Chaney K."/>
            <person name="Geib S.M."/>
            <person name="Fabrick J.A."/>
            <person name="Brent C.S."/>
            <person name="Walsh D."/>
            <person name="Lavine L.C."/>
        </authorList>
    </citation>
    <scope>NUCLEOTIDE SEQUENCE</scope>
</reference>
<dbReference type="AlphaFoldDB" id="A0A0A9YF05"/>
<dbReference type="InterPro" id="IPR004119">
    <property type="entry name" value="EcKL"/>
</dbReference>
<dbReference type="PANTHER" id="PTHR11012">
    <property type="entry name" value="PROTEIN KINASE-LIKE DOMAIN-CONTAINING"/>
    <property type="match status" value="1"/>
</dbReference>
<dbReference type="EMBL" id="GBHO01013368">
    <property type="protein sequence ID" value="JAG30236.1"/>
    <property type="molecule type" value="Transcribed_RNA"/>
</dbReference>
<feature type="domain" description="CHK kinase-like" evidence="1">
    <location>
        <begin position="145"/>
        <end position="337"/>
    </location>
</feature>
<dbReference type="Pfam" id="PF02958">
    <property type="entry name" value="EcKL"/>
    <property type="match status" value="1"/>
</dbReference>